<dbReference type="AlphaFoldDB" id="X1DAG1"/>
<comment type="caution">
    <text evidence="2">The sequence shown here is derived from an EMBL/GenBank/DDBJ whole genome shotgun (WGS) entry which is preliminary data.</text>
</comment>
<evidence type="ECO:0000313" key="2">
    <source>
        <dbReference type="EMBL" id="GAH05285.1"/>
    </source>
</evidence>
<protein>
    <submittedName>
        <fullName evidence="2">Uncharacterized protein</fullName>
    </submittedName>
</protein>
<feature type="compositionally biased region" description="Basic and acidic residues" evidence="1">
    <location>
        <begin position="1"/>
        <end position="20"/>
    </location>
</feature>
<accession>X1DAG1</accession>
<gene>
    <name evidence="2" type="ORF">S01H4_38461</name>
</gene>
<reference evidence="2" key="1">
    <citation type="journal article" date="2014" name="Front. Microbiol.">
        <title>High frequency of phylogenetically diverse reductive dehalogenase-homologous genes in deep subseafloor sedimentary metagenomes.</title>
        <authorList>
            <person name="Kawai M."/>
            <person name="Futagami T."/>
            <person name="Toyoda A."/>
            <person name="Takaki Y."/>
            <person name="Nishi S."/>
            <person name="Hori S."/>
            <person name="Arai W."/>
            <person name="Tsubouchi T."/>
            <person name="Morono Y."/>
            <person name="Uchiyama I."/>
            <person name="Ito T."/>
            <person name="Fujiyama A."/>
            <person name="Inagaki F."/>
            <person name="Takami H."/>
        </authorList>
    </citation>
    <scope>NUCLEOTIDE SEQUENCE</scope>
    <source>
        <strain evidence="2">Expedition CK06-06</strain>
    </source>
</reference>
<sequence length="42" mass="4931">MGKEQLREFAETPHKGLPEKKKVKVRQTPTGKITTKKIRRKK</sequence>
<name>X1DAG1_9ZZZZ</name>
<evidence type="ECO:0000256" key="1">
    <source>
        <dbReference type="SAM" id="MobiDB-lite"/>
    </source>
</evidence>
<dbReference type="EMBL" id="BART01020740">
    <property type="protein sequence ID" value="GAH05285.1"/>
    <property type="molecule type" value="Genomic_DNA"/>
</dbReference>
<feature type="region of interest" description="Disordered" evidence="1">
    <location>
        <begin position="1"/>
        <end position="42"/>
    </location>
</feature>
<organism evidence="2">
    <name type="scientific">marine sediment metagenome</name>
    <dbReference type="NCBI Taxonomy" id="412755"/>
    <lineage>
        <taxon>unclassified sequences</taxon>
        <taxon>metagenomes</taxon>
        <taxon>ecological metagenomes</taxon>
    </lineage>
</organism>
<proteinExistence type="predicted"/>